<comment type="similarity">
    <text evidence="3">Belongs to the peptidase S8 family.</text>
</comment>
<evidence type="ECO:0000313" key="5">
    <source>
        <dbReference type="Proteomes" id="UP000275652"/>
    </source>
</evidence>
<dbReference type="Gene3D" id="3.40.50.200">
    <property type="entry name" value="Peptidase S8/S53 domain"/>
    <property type="match status" value="1"/>
</dbReference>
<dbReference type="Proteomes" id="UP000275652">
    <property type="component" value="Unassembled WGS sequence"/>
</dbReference>
<dbReference type="EC" id="3.4.21.62" evidence="2"/>
<dbReference type="GO" id="GO:0006508">
    <property type="term" value="P:proteolysis"/>
    <property type="evidence" value="ECO:0007669"/>
    <property type="project" value="InterPro"/>
</dbReference>
<dbReference type="SUPFAM" id="SSF52743">
    <property type="entry name" value="Subtilisin-like"/>
    <property type="match status" value="1"/>
</dbReference>
<dbReference type="AlphaFoldDB" id="A0A9X8E1C3"/>
<reference evidence="4 5" key="1">
    <citation type="journal article" date="2018" name="J. Invertebr. Pathol.">
        <title>New genotyping method for the causative agent of crayfish plague (Aphanomyces astaci) based on whole genome data.</title>
        <authorList>
            <person name="Minardi D."/>
            <person name="Studholme D.J."/>
            <person name="van der Giezen M."/>
            <person name="Pretto T."/>
            <person name="Oidtmann B."/>
        </authorList>
    </citation>
    <scope>NUCLEOTIDE SEQUENCE [LARGE SCALE GENOMIC DNA]</scope>
    <source>
        <strain evidence="4 5">KB13</strain>
    </source>
</reference>
<name>A0A9X8E1C3_APHAT</name>
<gene>
    <name evidence="4" type="ORF">DYB28_011775</name>
</gene>
<comment type="caution">
    <text evidence="4">The sequence shown here is derived from an EMBL/GenBank/DDBJ whole genome shotgun (WGS) entry which is preliminary data.</text>
</comment>
<dbReference type="EMBL" id="QUTI01023413">
    <property type="protein sequence ID" value="RLO07444.1"/>
    <property type="molecule type" value="Genomic_DNA"/>
</dbReference>
<protein>
    <recommendedName>
        <fullName evidence="2">subtilisin</fullName>
        <ecNumber evidence="2">3.4.21.62</ecNumber>
    </recommendedName>
</protein>
<evidence type="ECO:0000313" key="4">
    <source>
        <dbReference type="EMBL" id="RLO07444.1"/>
    </source>
</evidence>
<dbReference type="PROSITE" id="PS51892">
    <property type="entry name" value="SUBTILASE"/>
    <property type="match status" value="1"/>
</dbReference>
<proteinExistence type="inferred from homology"/>
<dbReference type="GO" id="GO:0004252">
    <property type="term" value="F:serine-type endopeptidase activity"/>
    <property type="evidence" value="ECO:0007669"/>
    <property type="project" value="UniProtKB-EC"/>
</dbReference>
<accession>A0A9X8E1C3</accession>
<dbReference type="InterPro" id="IPR036852">
    <property type="entry name" value="Peptidase_S8/S53_dom_sf"/>
</dbReference>
<comment type="catalytic activity">
    <reaction evidence="1">
        <text>Hydrolysis of proteins with broad specificity for peptide bonds, and a preference for a large uncharged residue in P1. Hydrolyzes peptide amides.</text>
        <dbReference type="EC" id="3.4.21.62"/>
    </reaction>
</comment>
<evidence type="ECO:0000256" key="2">
    <source>
        <dbReference type="ARBA" id="ARBA00023619"/>
    </source>
</evidence>
<evidence type="ECO:0000256" key="1">
    <source>
        <dbReference type="ARBA" id="ARBA00023529"/>
    </source>
</evidence>
<organism evidence="4 5">
    <name type="scientific">Aphanomyces astaci</name>
    <name type="common">Crayfish plague agent</name>
    <dbReference type="NCBI Taxonomy" id="112090"/>
    <lineage>
        <taxon>Eukaryota</taxon>
        <taxon>Sar</taxon>
        <taxon>Stramenopiles</taxon>
        <taxon>Oomycota</taxon>
        <taxon>Saprolegniomycetes</taxon>
        <taxon>Saprolegniales</taxon>
        <taxon>Verrucalvaceae</taxon>
        <taxon>Aphanomyces</taxon>
    </lineage>
</organism>
<sequence length="255" mass="28161">MQTVSAWSNRNGGTCWLTPYHHNTKLSTVQFTRVIGLIFQFPLPINIMVQYHFVALAAAATAVTAKISVQVHRNLEVAKQSNVVVKYHCDEAHETHRRRLKAGASRSETIESLVGLLKEHTTKSQAPVKSLLANQVESTAVEVATTWIDCSTYIDNAPNDLINEIAVLPEVKSIDEPVVMAFAESKSGVQEESAVNEVSGWGIDRIQAPALWAKGIKGDGIVVASIDTGVRYTHEALKSNWRSEYGWFDPHVQQD</sequence>
<evidence type="ECO:0000256" key="3">
    <source>
        <dbReference type="PROSITE-ProRule" id="PRU01240"/>
    </source>
</evidence>
<comment type="caution">
    <text evidence="3">Lacks conserved residue(s) required for the propagation of feature annotation.</text>
</comment>